<sequence>MPSITDSIGRVLGDRYRLVTPLGTGASAHVYLADDVSLRRRVAIKVLHPAL</sequence>
<name>T0Z0Y0_9ZZZZ</name>
<proteinExistence type="predicted"/>
<dbReference type="AlphaFoldDB" id="T0Z0Y0"/>
<evidence type="ECO:0008006" key="2">
    <source>
        <dbReference type="Google" id="ProtNLM"/>
    </source>
</evidence>
<dbReference type="InterPro" id="IPR017441">
    <property type="entry name" value="Protein_kinase_ATP_BS"/>
</dbReference>
<dbReference type="SUPFAM" id="SSF56112">
    <property type="entry name" value="Protein kinase-like (PK-like)"/>
    <property type="match status" value="1"/>
</dbReference>
<reference evidence="1" key="2">
    <citation type="journal article" date="2014" name="ISME J.">
        <title>Microbial stratification in low pH oxic and suboxic macroscopic growths along an acid mine drainage.</title>
        <authorList>
            <person name="Mendez-Garcia C."/>
            <person name="Mesa V."/>
            <person name="Sprenger R.R."/>
            <person name="Richter M."/>
            <person name="Diez M.S."/>
            <person name="Solano J."/>
            <person name="Bargiela R."/>
            <person name="Golyshina O.V."/>
            <person name="Manteca A."/>
            <person name="Ramos J.L."/>
            <person name="Gallego J.R."/>
            <person name="Llorente I."/>
            <person name="Martins Dos Santos V.A."/>
            <person name="Jensen O.N."/>
            <person name="Pelaez A.I."/>
            <person name="Sanchez J."/>
            <person name="Ferrer M."/>
        </authorList>
    </citation>
    <scope>NUCLEOTIDE SEQUENCE</scope>
</reference>
<dbReference type="InterPro" id="IPR011009">
    <property type="entry name" value="Kinase-like_dom_sf"/>
</dbReference>
<reference evidence="1" key="1">
    <citation type="submission" date="2013-08" db="EMBL/GenBank/DDBJ databases">
        <authorList>
            <person name="Mendez C."/>
            <person name="Richter M."/>
            <person name="Ferrer M."/>
            <person name="Sanchez J."/>
        </authorList>
    </citation>
    <scope>NUCLEOTIDE SEQUENCE</scope>
</reference>
<comment type="caution">
    <text evidence="1">The sequence shown here is derived from an EMBL/GenBank/DDBJ whole genome shotgun (WGS) entry which is preliminary data.</text>
</comment>
<evidence type="ECO:0000313" key="1">
    <source>
        <dbReference type="EMBL" id="EQD38963.1"/>
    </source>
</evidence>
<feature type="non-terminal residue" evidence="1">
    <location>
        <position position="51"/>
    </location>
</feature>
<dbReference type="Gene3D" id="3.30.200.20">
    <property type="entry name" value="Phosphorylase Kinase, domain 1"/>
    <property type="match status" value="1"/>
</dbReference>
<accession>T0Z0Y0</accession>
<organism evidence="1">
    <name type="scientific">mine drainage metagenome</name>
    <dbReference type="NCBI Taxonomy" id="410659"/>
    <lineage>
        <taxon>unclassified sequences</taxon>
        <taxon>metagenomes</taxon>
        <taxon>ecological metagenomes</taxon>
    </lineage>
</organism>
<dbReference type="EMBL" id="AUZY01010371">
    <property type="protein sequence ID" value="EQD38963.1"/>
    <property type="molecule type" value="Genomic_DNA"/>
</dbReference>
<protein>
    <recommendedName>
        <fullName evidence="2">Serine/threonine protein kinase</fullName>
    </recommendedName>
</protein>
<dbReference type="PROSITE" id="PS00107">
    <property type="entry name" value="PROTEIN_KINASE_ATP"/>
    <property type="match status" value="1"/>
</dbReference>
<gene>
    <name evidence="1" type="ORF">B1B_15586</name>
</gene>
<dbReference type="GO" id="GO:0005524">
    <property type="term" value="F:ATP binding"/>
    <property type="evidence" value="ECO:0007669"/>
    <property type="project" value="InterPro"/>
</dbReference>